<evidence type="ECO:0000313" key="2">
    <source>
        <dbReference type="Proteomes" id="UP000055024"/>
    </source>
</evidence>
<gene>
    <name evidence="1" type="ORF">T11_12036</name>
</gene>
<comment type="caution">
    <text evidence="1">The sequence shown here is derived from an EMBL/GenBank/DDBJ whole genome shotgun (WGS) entry which is preliminary data.</text>
</comment>
<reference evidence="1 2" key="1">
    <citation type="submission" date="2015-01" db="EMBL/GenBank/DDBJ databases">
        <title>Evolution of Trichinella species and genotypes.</title>
        <authorList>
            <person name="Korhonen P.K."/>
            <person name="Edoardo P."/>
            <person name="Giuseppe L.R."/>
            <person name="Gasser R.B."/>
        </authorList>
    </citation>
    <scope>NUCLEOTIDE SEQUENCE [LARGE SCALE GENOMIC DNA]</scope>
    <source>
        <strain evidence="1">ISS1029</strain>
    </source>
</reference>
<name>A0A0V1H1Q4_9BILA</name>
<proteinExistence type="predicted"/>
<keyword evidence="2" id="KW-1185">Reference proteome</keyword>
<dbReference type="AlphaFoldDB" id="A0A0V1H1Q4"/>
<dbReference type="OrthoDB" id="5920174at2759"/>
<evidence type="ECO:0000313" key="1">
    <source>
        <dbReference type="EMBL" id="KRZ04239.1"/>
    </source>
</evidence>
<sequence>MDCRVEEGDEGVAGVAKVVDIDPLGTMGQSKGSIKA</sequence>
<organism evidence="1 2">
    <name type="scientific">Trichinella zimbabwensis</name>
    <dbReference type="NCBI Taxonomy" id="268475"/>
    <lineage>
        <taxon>Eukaryota</taxon>
        <taxon>Metazoa</taxon>
        <taxon>Ecdysozoa</taxon>
        <taxon>Nematoda</taxon>
        <taxon>Enoplea</taxon>
        <taxon>Dorylaimia</taxon>
        <taxon>Trichinellida</taxon>
        <taxon>Trichinellidae</taxon>
        <taxon>Trichinella</taxon>
    </lineage>
</organism>
<accession>A0A0V1H1Q4</accession>
<dbReference type="EMBL" id="JYDP01000169">
    <property type="protein sequence ID" value="KRZ04239.1"/>
    <property type="molecule type" value="Genomic_DNA"/>
</dbReference>
<protein>
    <submittedName>
        <fullName evidence="1">Uncharacterized protein</fullName>
    </submittedName>
</protein>
<dbReference type="Proteomes" id="UP000055024">
    <property type="component" value="Unassembled WGS sequence"/>
</dbReference>